<dbReference type="PANTHER" id="PTHR10366">
    <property type="entry name" value="NAD DEPENDENT EPIMERASE/DEHYDRATASE"/>
    <property type="match status" value="1"/>
</dbReference>
<evidence type="ECO:0000256" key="1">
    <source>
        <dbReference type="ARBA" id="ARBA00023002"/>
    </source>
</evidence>
<dbReference type="Gene3D" id="3.40.50.720">
    <property type="entry name" value="NAD(P)-binding Rossmann-like Domain"/>
    <property type="match status" value="1"/>
</dbReference>
<organism evidence="5 6">
    <name type="scientific">Pseudoduganella flava</name>
    <dbReference type="NCBI Taxonomy" id="871742"/>
    <lineage>
        <taxon>Bacteria</taxon>
        <taxon>Pseudomonadati</taxon>
        <taxon>Pseudomonadota</taxon>
        <taxon>Betaproteobacteria</taxon>
        <taxon>Burkholderiales</taxon>
        <taxon>Oxalobacteraceae</taxon>
        <taxon>Telluria group</taxon>
        <taxon>Pseudoduganella</taxon>
    </lineage>
</organism>
<evidence type="ECO:0000259" key="4">
    <source>
        <dbReference type="Pfam" id="PF01370"/>
    </source>
</evidence>
<dbReference type="Proteomes" id="UP000437862">
    <property type="component" value="Chromosome"/>
</dbReference>
<evidence type="ECO:0000256" key="2">
    <source>
        <dbReference type="ARBA" id="ARBA00023445"/>
    </source>
</evidence>
<evidence type="ECO:0000313" key="5">
    <source>
        <dbReference type="EMBL" id="QGZ43369.1"/>
    </source>
</evidence>
<dbReference type="SUPFAM" id="SSF51735">
    <property type="entry name" value="NAD(P)-binding Rossmann-fold domains"/>
    <property type="match status" value="1"/>
</dbReference>
<dbReference type="Pfam" id="PF01370">
    <property type="entry name" value="Epimerase"/>
    <property type="match status" value="1"/>
</dbReference>
<dbReference type="InterPro" id="IPR036291">
    <property type="entry name" value="NAD(P)-bd_dom_sf"/>
</dbReference>
<comment type="similarity">
    <text evidence="2">Belongs to the NAD(P)-dependent epimerase/dehydratase family. Dihydroflavonol-4-reductase subfamily.</text>
</comment>
<protein>
    <submittedName>
        <fullName evidence="5">NAD-dependent epimerase/dehydratase family protein</fullName>
    </submittedName>
</protein>
<evidence type="ECO:0000313" key="6">
    <source>
        <dbReference type="Proteomes" id="UP000437862"/>
    </source>
</evidence>
<dbReference type="InterPro" id="IPR001509">
    <property type="entry name" value="Epimerase_deHydtase"/>
</dbReference>
<keyword evidence="6" id="KW-1185">Reference proteome</keyword>
<accession>A0ABX6G2L5</accession>
<proteinExistence type="inferred from homology"/>
<evidence type="ECO:0000256" key="3">
    <source>
        <dbReference type="SAM" id="MobiDB-lite"/>
    </source>
</evidence>
<keyword evidence="1" id="KW-0560">Oxidoreductase</keyword>
<feature type="region of interest" description="Disordered" evidence="3">
    <location>
        <begin position="140"/>
        <end position="162"/>
    </location>
</feature>
<dbReference type="EMBL" id="CP046904">
    <property type="protein sequence ID" value="QGZ43369.1"/>
    <property type="molecule type" value="Genomic_DNA"/>
</dbReference>
<name>A0ABX6G2L5_9BURK</name>
<gene>
    <name evidence="5" type="ORF">GO485_28410</name>
</gene>
<dbReference type="PANTHER" id="PTHR10366:SF564">
    <property type="entry name" value="STEROL-4-ALPHA-CARBOXYLATE 3-DEHYDROGENASE, DECARBOXYLATING"/>
    <property type="match status" value="1"/>
</dbReference>
<sequence length="350" mass="37443">MGGAVIDVESKDLVLVTGGTGYVAGWMIAGLLRNGYRVRTTLRDPGKQGAVKKAVEGAVGDTGNRLTFATADLLRDDGWTGAADGCRYVVHVASPMGQGASRGTDLVGPARDGTLRVLRAAAAAGVERVVCTSSGLAARTPTVPGERQPLADENTWTDPAEPGLDEYARSKVLAERAAWDFIRGDKSGMTLTTVLPGLIVGAAMTRHVSPSLELVARFITGKVPAIPHVGFSITDVHDLVDLHIRAMSHPAAANQRLIAAGDFLWFADIAQALREAFPDRAHAIPKRRLPDWIMRASALFSAEARFMVPLLGKRREFDTGRTAQLLQWRPAPSRDAVIRCARSLVENGIV</sequence>
<dbReference type="InterPro" id="IPR050425">
    <property type="entry name" value="NAD(P)_dehydrat-like"/>
</dbReference>
<feature type="domain" description="NAD-dependent epimerase/dehydratase" evidence="4">
    <location>
        <begin position="14"/>
        <end position="254"/>
    </location>
</feature>
<reference evidence="5 6" key="1">
    <citation type="submission" date="2019-12" db="EMBL/GenBank/DDBJ databases">
        <title>Draft Genome Sequences of Six Type Strains of the Genus Massilia.</title>
        <authorList>
            <person name="Miess H."/>
            <person name="Frediansyah A."/>
            <person name="Goeker M."/>
            <person name="Gross H."/>
        </authorList>
    </citation>
    <scope>NUCLEOTIDE SEQUENCE [LARGE SCALE GENOMIC DNA]</scope>
    <source>
        <strain evidence="5 6">DSM 26639</strain>
    </source>
</reference>